<dbReference type="PROSITE" id="PS51450">
    <property type="entry name" value="LRR"/>
    <property type="match status" value="2"/>
</dbReference>
<keyword evidence="1" id="KW-0433">Leucine-rich repeat</keyword>
<accession>A0A1V0SBX6</accession>
<sequence>MNIKKQSKYSIYENDLKFKNYRDLNPKKIDWNTGDLQKKYYNENYDSLEYRYSECKEKNNLLYLDLSHLDLKQIPKVPHDICDSIKYLFMNNNNLDQITGIEQFKKLQVLDISNNGVTEISKLPPSLKELSCRFNKISCLPFISELKILDCTSNKIRNLELYPNLEILICQDNEIQEIPKYNYLRKLVCCDNIVQKIRSYKFLEYLDCANNCIMTIGELPKIKDLICRNNELNSIPSNLPELKYLDIHGNILEILEFYPKLKELYCDTTGVKKISSGYKISQSNVYNKDKCYILFK</sequence>
<dbReference type="InterPro" id="IPR032675">
    <property type="entry name" value="LRR_dom_sf"/>
</dbReference>
<organism evidence="3">
    <name type="scientific">Catovirus CTV1</name>
    <dbReference type="NCBI Taxonomy" id="1977631"/>
    <lineage>
        <taxon>Viruses</taxon>
        <taxon>Varidnaviria</taxon>
        <taxon>Bamfordvirae</taxon>
        <taxon>Nucleocytoviricota</taxon>
        <taxon>Megaviricetes</taxon>
        <taxon>Imitervirales</taxon>
        <taxon>Mimiviridae</taxon>
        <taxon>Klosneuvirinae</taxon>
        <taxon>Catovirus</taxon>
    </lineage>
</organism>
<keyword evidence="2" id="KW-0677">Repeat</keyword>
<dbReference type="InterPro" id="IPR025875">
    <property type="entry name" value="Leu-rich_rpt_4"/>
</dbReference>
<dbReference type="PANTHER" id="PTHR47566">
    <property type="match status" value="1"/>
</dbReference>
<proteinExistence type="predicted"/>
<evidence type="ECO:0000256" key="1">
    <source>
        <dbReference type="ARBA" id="ARBA00022614"/>
    </source>
</evidence>
<dbReference type="InterPro" id="IPR001611">
    <property type="entry name" value="Leu-rich_rpt"/>
</dbReference>
<dbReference type="GO" id="GO:0035591">
    <property type="term" value="F:signaling adaptor activity"/>
    <property type="evidence" value="ECO:0007669"/>
    <property type="project" value="TreeGrafter"/>
</dbReference>
<dbReference type="SUPFAM" id="SSF52047">
    <property type="entry name" value="RNI-like"/>
    <property type="match status" value="1"/>
</dbReference>
<name>A0A1V0SBX6_9VIRU</name>
<gene>
    <name evidence="3" type="ORF">Catovirus_2_176</name>
</gene>
<reference evidence="3" key="1">
    <citation type="journal article" date="2017" name="Science">
        <title>Giant viruses with an expanded complement of translation system components.</title>
        <authorList>
            <person name="Schulz F."/>
            <person name="Yutin N."/>
            <person name="Ivanova N.N."/>
            <person name="Ortega D.R."/>
            <person name="Lee T.K."/>
            <person name="Vierheilig J."/>
            <person name="Daims H."/>
            <person name="Horn M."/>
            <person name="Wagner M."/>
            <person name="Jensen G.J."/>
            <person name="Kyrpides N.C."/>
            <person name="Koonin E.V."/>
            <person name="Woyke T."/>
        </authorList>
    </citation>
    <scope>NUCLEOTIDE SEQUENCE</scope>
    <source>
        <strain evidence="3">CTV1</strain>
    </source>
</reference>
<evidence type="ECO:0000256" key="2">
    <source>
        <dbReference type="ARBA" id="ARBA00022737"/>
    </source>
</evidence>
<evidence type="ECO:0000313" key="3">
    <source>
        <dbReference type="EMBL" id="ARF09227.1"/>
    </source>
</evidence>
<dbReference type="Gene3D" id="3.80.10.10">
    <property type="entry name" value="Ribonuclease Inhibitor"/>
    <property type="match status" value="1"/>
</dbReference>
<dbReference type="InterPro" id="IPR052574">
    <property type="entry name" value="CDIRP"/>
</dbReference>
<dbReference type="EMBL" id="KY684084">
    <property type="protein sequence ID" value="ARF09227.1"/>
    <property type="molecule type" value="Genomic_DNA"/>
</dbReference>
<protein>
    <submittedName>
        <fullName evidence="3">Leucine-rich repeat protein</fullName>
    </submittedName>
</protein>
<dbReference type="Pfam" id="PF12799">
    <property type="entry name" value="LRR_4"/>
    <property type="match status" value="1"/>
</dbReference>
<dbReference type="PANTHER" id="PTHR47566:SF1">
    <property type="entry name" value="PROTEIN NUD1"/>
    <property type="match status" value="1"/>
</dbReference>